<keyword evidence="3" id="KW-0862">Zinc</keyword>
<dbReference type="Proteomes" id="UP000694941">
    <property type="component" value="Unplaced"/>
</dbReference>
<dbReference type="RefSeq" id="XP_022241904.1">
    <property type="nucleotide sequence ID" value="XM_022386196.1"/>
</dbReference>
<evidence type="ECO:0000259" key="6">
    <source>
        <dbReference type="PROSITE" id="PS50157"/>
    </source>
</evidence>
<feature type="domain" description="C2H2-type" evidence="6">
    <location>
        <begin position="654"/>
        <end position="683"/>
    </location>
</feature>
<dbReference type="Pfam" id="PF00096">
    <property type="entry name" value="zf-C2H2"/>
    <property type="match status" value="2"/>
</dbReference>
<protein>
    <submittedName>
        <fullName evidence="8 9">Transcription factor Sp3-like</fullName>
    </submittedName>
</protein>
<dbReference type="RefSeq" id="XP_022241905.1">
    <property type="nucleotide sequence ID" value="XM_022386197.1"/>
</dbReference>
<dbReference type="RefSeq" id="XP_013774753.1">
    <property type="nucleotide sequence ID" value="XM_013919299.2"/>
</dbReference>
<feature type="domain" description="C2H2-type" evidence="6">
    <location>
        <begin position="624"/>
        <end position="653"/>
    </location>
</feature>
<keyword evidence="1" id="KW-0479">Metal-binding</keyword>
<evidence type="ECO:0000256" key="2">
    <source>
        <dbReference type="ARBA" id="ARBA00022771"/>
    </source>
</evidence>
<evidence type="ECO:0000256" key="4">
    <source>
        <dbReference type="PROSITE-ProRule" id="PRU00042"/>
    </source>
</evidence>
<dbReference type="PROSITE" id="PS00028">
    <property type="entry name" value="ZINC_FINGER_C2H2_1"/>
    <property type="match status" value="3"/>
</dbReference>
<proteinExistence type="predicted"/>
<dbReference type="SMART" id="SM00355">
    <property type="entry name" value="ZnF_C2H2"/>
    <property type="match status" value="3"/>
</dbReference>
<dbReference type="InterPro" id="IPR036236">
    <property type="entry name" value="Znf_C2H2_sf"/>
</dbReference>
<feature type="domain" description="C2H2-type" evidence="6">
    <location>
        <begin position="684"/>
        <end position="711"/>
    </location>
</feature>
<dbReference type="SUPFAM" id="SSF57667">
    <property type="entry name" value="beta-beta-alpha zinc fingers"/>
    <property type="match status" value="2"/>
</dbReference>
<dbReference type="PANTHER" id="PTHR23235">
    <property type="entry name" value="KRUEPPEL-LIKE TRANSCRIPTION FACTOR"/>
    <property type="match status" value="1"/>
</dbReference>
<sequence>MTTVAVRRQQNDYVVPSSASQEIQPSPLALLAATCSKIGSPVDEGGTQGSSAVKVVDQNQVSEGGEVIPSDLGSAHFIPVQSQAVGLLNPDGTVTQVAGVNGQSTQPAAVTVPTAGIKSLPSSDSVGTPNFQNGVPVASVNGQLFPQSTQTIVAQPQAGGNITYSVISADQLQNLQIDGQGAIFIPGGVNHVAAGQTQPIQINGNQAVLTPSGQTYIRTQNVQPPPSASLQNNILQQIQGIQGVGNLNNVTFSPLGGQSMAIRQGNILQALQLPLNTMQQTIPIQIPVSTAGGQTVLQTIHLPVQVMQAVGGSNMLPTTGQPASQQVMNQLGVAQVPTQMAQLVSQGQLQQVQLGTPIQVLQLAQNPTQNTATSTTWTTTALTPVVTSVSVISAEMSGTSQSQTVTVPSASSNTSVVSGGQSVSVQNLQLPSGQVVQGHQMGQIIAQGGASNWWPSSAINVSNVIGLRPSNVIQVQGIQGIPTMAGLQNIQIQGQQGQYLSISPNGSVIATPSIQTGSQNQVTEPVSPIHTIQTIGGTQVIAQHLQPDPSEPIKWHVVEAVPITTTSHPQPSITQAQQISTSSSVTSTDGSNTDYPRRIRRVACTCPNCRDGEGRNSETKKKQHICHMPGCNKVYGKTSHLRAHLRWHTGERPFVCNWLFCGKCFTRSDELQRHKRTHTGEKRFQCAECLKRFMRSDHLSKHLKTHQSKKLNPSSEGIGEEAISENCDLVMTEVVETDQDPELSVSEPTLDGNQ</sequence>
<evidence type="ECO:0000313" key="10">
    <source>
        <dbReference type="RefSeq" id="XP_022241905.1"/>
    </source>
</evidence>
<accession>A0ABM1SE49</accession>
<feature type="region of interest" description="Disordered" evidence="5">
    <location>
        <begin position="566"/>
        <end position="594"/>
    </location>
</feature>
<dbReference type="GeneID" id="106459660"/>
<keyword evidence="2 4" id="KW-0863">Zinc-finger</keyword>
<dbReference type="InterPro" id="IPR013087">
    <property type="entry name" value="Znf_C2H2_type"/>
</dbReference>
<evidence type="ECO:0000256" key="3">
    <source>
        <dbReference type="ARBA" id="ARBA00022833"/>
    </source>
</evidence>
<gene>
    <name evidence="8 9 10" type="primary">LOC106459660</name>
</gene>
<evidence type="ECO:0000313" key="8">
    <source>
        <dbReference type="RefSeq" id="XP_013774753.1"/>
    </source>
</evidence>
<dbReference type="Gene3D" id="3.30.160.60">
    <property type="entry name" value="Classic Zinc Finger"/>
    <property type="match status" value="3"/>
</dbReference>
<evidence type="ECO:0000313" key="7">
    <source>
        <dbReference type="Proteomes" id="UP000694941"/>
    </source>
</evidence>
<feature type="compositionally biased region" description="Low complexity" evidence="5">
    <location>
        <begin position="569"/>
        <end position="588"/>
    </location>
</feature>
<dbReference type="PROSITE" id="PS50157">
    <property type="entry name" value="ZINC_FINGER_C2H2_2"/>
    <property type="match status" value="3"/>
</dbReference>
<evidence type="ECO:0000256" key="1">
    <source>
        <dbReference type="ARBA" id="ARBA00022723"/>
    </source>
</evidence>
<organism evidence="7 9">
    <name type="scientific">Limulus polyphemus</name>
    <name type="common">Atlantic horseshoe crab</name>
    <dbReference type="NCBI Taxonomy" id="6850"/>
    <lineage>
        <taxon>Eukaryota</taxon>
        <taxon>Metazoa</taxon>
        <taxon>Ecdysozoa</taxon>
        <taxon>Arthropoda</taxon>
        <taxon>Chelicerata</taxon>
        <taxon>Merostomata</taxon>
        <taxon>Xiphosura</taxon>
        <taxon>Limulidae</taxon>
        <taxon>Limulus</taxon>
    </lineage>
</organism>
<evidence type="ECO:0000313" key="9">
    <source>
        <dbReference type="RefSeq" id="XP_022241904.1"/>
    </source>
</evidence>
<evidence type="ECO:0000256" key="5">
    <source>
        <dbReference type="SAM" id="MobiDB-lite"/>
    </source>
</evidence>
<name>A0ABM1SE49_LIMPO</name>
<keyword evidence="7" id="KW-1185">Reference proteome</keyword>
<reference evidence="8 9" key="1">
    <citation type="submission" date="2025-05" db="UniProtKB">
        <authorList>
            <consortium name="RefSeq"/>
        </authorList>
    </citation>
    <scope>IDENTIFICATION</scope>
    <source>
        <tissue evidence="8 9">Muscle</tissue>
    </source>
</reference>
<dbReference type="PANTHER" id="PTHR23235:SF170">
    <property type="entry name" value="FI01014P-RELATED"/>
    <property type="match status" value="1"/>
</dbReference>